<evidence type="ECO:0000256" key="1">
    <source>
        <dbReference type="SAM" id="MobiDB-lite"/>
    </source>
</evidence>
<comment type="caution">
    <text evidence="2">The sequence shown here is derived from an EMBL/GenBank/DDBJ whole genome shotgun (WGS) entry which is preliminary data.</text>
</comment>
<accession>A0A8S3CBE9</accession>
<gene>
    <name evidence="2" type="ORF">BYL167_LOCUS51346</name>
    <name evidence="3" type="ORF">GIL414_LOCUS64853</name>
    <name evidence="4" type="ORF">SMN809_LOCUS80649</name>
</gene>
<dbReference type="AlphaFoldDB" id="A0A8S3CBE9"/>
<sequence>MAATSHSTLPPSTYVGYGSRPGPYQSTSFGAHDASSGPLASHPYQYETSSFNVNPADNQQVKLRTYSSSKVPIKIDRPIDTNRKNNKKKNNNNKSYDKMITAQTSQRTNTNSQQAGSKNQQQ</sequence>
<feature type="region of interest" description="Disordered" evidence="1">
    <location>
        <begin position="1"/>
        <end position="122"/>
    </location>
</feature>
<evidence type="ECO:0000313" key="4">
    <source>
        <dbReference type="EMBL" id="CAF5217795.1"/>
    </source>
</evidence>
<dbReference type="EMBL" id="CAJOBI010345938">
    <property type="protein sequence ID" value="CAF5217795.1"/>
    <property type="molecule type" value="Genomic_DNA"/>
</dbReference>
<organism evidence="2 5">
    <name type="scientific">Rotaria magnacalcarata</name>
    <dbReference type="NCBI Taxonomy" id="392030"/>
    <lineage>
        <taxon>Eukaryota</taxon>
        <taxon>Metazoa</taxon>
        <taxon>Spiralia</taxon>
        <taxon>Gnathifera</taxon>
        <taxon>Rotifera</taxon>
        <taxon>Eurotatoria</taxon>
        <taxon>Bdelloidea</taxon>
        <taxon>Philodinida</taxon>
        <taxon>Philodinidae</taxon>
        <taxon>Rotaria</taxon>
    </lineage>
</organism>
<dbReference type="EMBL" id="CAJOBJ010284439">
    <property type="protein sequence ID" value="CAF5147447.1"/>
    <property type="molecule type" value="Genomic_DNA"/>
</dbReference>
<feature type="compositionally biased region" description="Polar residues" evidence="1">
    <location>
        <begin position="46"/>
        <end position="70"/>
    </location>
</feature>
<feature type="compositionally biased region" description="Polar residues" evidence="1">
    <location>
        <begin position="1"/>
        <end position="11"/>
    </location>
</feature>
<proteinExistence type="predicted"/>
<dbReference type="EMBL" id="CAJOBH010161778">
    <property type="protein sequence ID" value="CAF4881004.1"/>
    <property type="molecule type" value="Genomic_DNA"/>
</dbReference>
<feature type="compositionally biased region" description="Low complexity" evidence="1">
    <location>
        <begin position="101"/>
        <end position="115"/>
    </location>
</feature>
<reference evidence="2" key="1">
    <citation type="submission" date="2021-02" db="EMBL/GenBank/DDBJ databases">
        <authorList>
            <person name="Nowell W R."/>
        </authorList>
    </citation>
    <scope>NUCLEOTIDE SEQUENCE</scope>
</reference>
<dbReference type="Proteomes" id="UP000681967">
    <property type="component" value="Unassembled WGS sequence"/>
</dbReference>
<name>A0A8S3CBE9_9BILA</name>
<dbReference type="Proteomes" id="UP000681720">
    <property type="component" value="Unassembled WGS sequence"/>
</dbReference>
<feature type="non-terminal residue" evidence="2">
    <location>
        <position position="1"/>
    </location>
</feature>
<feature type="compositionally biased region" description="Basic and acidic residues" evidence="1">
    <location>
        <begin position="73"/>
        <end position="83"/>
    </location>
</feature>
<protein>
    <submittedName>
        <fullName evidence="2">Uncharacterized protein</fullName>
    </submittedName>
</protein>
<dbReference type="Proteomes" id="UP000676336">
    <property type="component" value="Unassembled WGS sequence"/>
</dbReference>
<evidence type="ECO:0000313" key="2">
    <source>
        <dbReference type="EMBL" id="CAF4881004.1"/>
    </source>
</evidence>
<evidence type="ECO:0000313" key="5">
    <source>
        <dbReference type="Proteomes" id="UP000681967"/>
    </source>
</evidence>
<evidence type="ECO:0000313" key="3">
    <source>
        <dbReference type="EMBL" id="CAF5147447.1"/>
    </source>
</evidence>